<dbReference type="Pfam" id="PF22890">
    <property type="entry name" value="TPR_EMC2"/>
    <property type="match status" value="1"/>
</dbReference>
<dbReference type="Proteomes" id="UP001295423">
    <property type="component" value="Unassembled WGS sequence"/>
</dbReference>
<reference evidence="5" key="1">
    <citation type="submission" date="2023-08" db="EMBL/GenBank/DDBJ databases">
        <authorList>
            <person name="Audoor S."/>
            <person name="Bilcke G."/>
        </authorList>
    </citation>
    <scope>NUCLEOTIDE SEQUENCE</scope>
</reference>
<comment type="similarity">
    <text evidence="3">Belongs to the EMC2 family.</text>
</comment>
<keyword evidence="2" id="KW-0802">TPR repeat</keyword>
<sequence>MLGPNEDLPTLIARKDHLEVLRYIRVHELREPSLVITHGQSLLGTKLSGNLGDDAARLAVLEQVCLAALDLSNHDLAEGCLSQLKDKVGKESTRFRCLLARCLEASADFDGANAIYDQLLADNPANLVALQRKYCIARAQRKEPSEVIAALDEYLGQQLSDVSGWYEMVKLRLSIADFKGAAYALEQVVLGCPLDSDIHMQLAEVYATLGGLENLLLARKHMAQALELDGTNLRAKFGLVSVANQYLEASSEASKKDIDEHEKLVAKELVKYGATAVMKDYNGSKMVETVKAVMDDFTENLESL</sequence>
<comment type="subunit">
    <text evidence="3">Component of the ER membrane protein complex (EMC).</text>
</comment>
<dbReference type="EMBL" id="CAKOGP040000335">
    <property type="protein sequence ID" value="CAJ1934126.1"/>
    <property type="molecule type" value="Genomic_DNA"/>
</dbReference>
<keyword evidence="6" id="KW-1185">Reference proteome</keyword>
<evidence type="ECO:0000256" key="3">
    <source>
        <dbReference type="RuleBase" id="RU367091"/>
    </source>
</evidence>
<organism evidence="5 6">
    <name type="scientific">Cylindrotheca closterium</name>
    <dbReference type="NCBI Taxonomy" id="2856"/>
    <lineage>
        <taxon>Eukaryota</taxon>
        <taxon>Sar</taxon>
        <taxon>Stramenopiles</taxon>
        <taxon>Ochrophyta</taxon>
        <taxon>Bacillariophyta</taxon>
        <taxon>Bacillariophyceae</taxon>
        <taxon>Bacillariophycidae</taxon>
        <taxon>Bacillariales</taxon>
        <taxon>Bacillariaceae</taxon>
        <taxon>Cylindrotheca</taxon>
    </lineage>
</organism>
<proteinExistence type="inferred from homology"/>
<evidence type="ECO:0000313" key="5">
    <source>
        <dbReference type="EMBL" id="CAJ1934126.1"/>
    </source>
</evidence>
<gene>
    <name evidence="5" type="ORF">CYCCA115_LOCUS3600</name>
</gene>
<evidence type="ECO:0000259" key="4">
    <source>
        <dbReference type="Pfam" id="PF22890"/>
    </source>
</evidence>
<accession>A0AAD2FF09</accession>
<dbReference type="Gene3D" id="1.25.40.10">
    <property type="entry name" value="Tetratricopeptide repeat domain"/>
    <property type="match status" value="1"/>
</dbReference>
<dbReference type="InterPro" id="IPR055217">
    <property type="entry name" value="TPR_EMC2"/>
</dbReference>
<comment type="function">
    <text evidence="3">Part of the endoplasmic reticulum membrane protein complex (EMC) that enables the energy-independent insertion into endoplasmic reticulum membranes of newly synthesized membrane proteins.</text>
</comment>
<dbReference type="InterPro" id="IPR011990">
    <property type="entry name" value="TPR-like_helical_dom_sf"/>
</dbReference>
<keyword evidence="3" id="KW-0256">Endoplasmic reticulum</keyword>
<evidence type="ECO:0000313" key="6">
    <source>
        <dbReference type="Proteomes" id="UP001295423"/>
    </source>
</evidence>
<name>A0AAD2FF09_9STRA</name>
<comment type="subcellular location">
    <subcellularLocation>
        <location evidence="3">Endoplasmic reticulum membrane</location>
        <topology evidence="3">Peripheral membrane protein</topology>
        <orientation evidence="3">Cytoplasmic side</orientation>
    </subcellularLocation>
</comment>
<dbReference type="SUPFAM" id="SSF48452">
    <property type="entry name" value="TPR-like"/>
    <property type="match status" value="1"/>
</dbReference>
<dbReference type="PANTHER" id="PTHR12760">
    <property type="entry name" value="TETRATRICOPEPTIDE REPEAT PROTEIN"/>
    <property type="match status" value="1"/>
</dbReference>
<protein>
    <recommendedName>
        <fullName evidence="3">ER membrane protein complex subunit 2</fullName>
    </recommendedName>
</protein>
<dbReference type="AlphaFoldDB" id="A0AAD2FF09"/>
<comment type="caution">
    <text evidence="5">The sequence shown here is derived from an EMBL/GenBank/DDBJ whole genome shotgun (WGS) entry which is preliminary data.</text>
</comment>
<keyword evidence="3" id="KW-0472">Membrane</keyword>
<dbReference type="GO" id="GO:0072546">
    <property type="term" value="C:EMC complex"/>
    <property type="evidence" value="ECO:0007669"/>
    <property type="project" value="UniProtKB-UniRule"/>
</dbReference>
<keyword evidence="1" id="KW-0677">Repeat</keyword>
<evidence type="ECO:0000256" key="2">
    <source>
        <dbReference type="ARBA" id="ARBA00022803"/>
    </source>
</evidence>
<feature type="domain" description="EMC2 TPR-like" evidence="4">
    <location>
        <begin position="99"/>
        <end position="206"/>
    </location>
</feature>
<evidence type="ECO:0000256" key="1">
    <source>
        <dbReference type="ARBA" id="ARBA00022737"/>
    </source>
</evidence>
<dbReference type="InterPro" id="IPR039856">
    <property type="entry name" value="EMC2-like"/>
</dbReference>